<organism evidence="2 3">
    <name type="scientific">Nitrosotalea devaniterrae</name>
    <dbReference type="NCBI Taxonomy" id="1078905"/>
    <lineage>
        <taxon>Archaea</taxon>
        <taxon>Nitrososphaerota</taxon>
        <taxon>Nitrososphaeria</taxon>
        <taxon>Nitrosotaleales</taxon>
        <taxon>Nitrosotaleaceae</taxon>
        <taxon>Nitrosotalea</taxon>
    </lineage>
</organism>
<name>A0A128A412_9ARCH</name>
<keyword evidence="1" id="KW-0472">Membrane</keyword>
<dbReference type="Proteomes" id="UP000196239">
    <property type="component" value="Chromosome 1"/>
</dbReference>
<dbReference type="AlphaFoldDB" id="A0A128A412"/>
<protein>
    <submittedName>
        <fullName evidence="2">Uncharacterized protein</fullName>
    </submittedName>
</protein>
<keyword evidence="1" id="KW-0812">Transmembrane</keyword>
<dbReference type="EMBL" id="LN890280">
    <property type="protein sequence ID" value="CUR52104.1"/>
    <property type="molecule type" value="Genomic_DNA"/>
</dbReference>
<keyword evidence="3" id="KW-1185">Reference proteome</keyword>
<proteinExistence type="predicted"/>
<feature type="transmembrane region" description="Helical" evidence="1">
    <location>
        <begin position="28"/>
        <end position="47"/>
    </location>
</feature>
<sequence>MMPFFLDLWGCIPELSKNCTDMTNASSTYLGVIMGVIVGSIVSWWIYNRQKRTSEQQDKILSRIEYLEKNHSDILKKLADFDDKHESSFDAIQELDRKIDVLLKKDQDSK</sequence>
<evidence type="ECO:0000313" key="3">
    <source>
        <dbReference type="Proteomes" id="UP000196239"/>
    </source>
</evidence>
<reference evidence="3" key="1">
    <citation type="submission" date="2015-10" db="EMBL/GenBank/DDBJ databases">
        <authorList>
            <person name="Lehtovirta-Morley L.E."/>
            <person name="Vieille C."/>
        </authorList>
    </citation>
    <scope>NUCLEOTIDE SEQUENCE [LARGE SCALE GENOMIC DNA]</scope>
</reference>
<keyword evidence="1" id="KW-1133">Transmembrane helix</keyword>
<evidence type="ECO:0000256" key="1">
    <source>
        <dbReference type="SAM" id="Phobius"/>
    </source>
</evidence>
<dbReference type="KEGG" id="ndv:NDEV_1339"/>
<evidence type="ECO:0000313" key="2">
    <source>
        <dbReference type="EMBL" id="CUR52104.1"/>
    </source>
</evidence>
<gene>
    <name evidence="2" type="ORF">NDEV_1339</name>
</gene>
<accession>A0A128A412</accession>